<accession>H5TL34</accession>
<proteinExistence type="predicted"/>
<reference evidence="1" key="1">
    <citation type="submission" date="2012-02" db="EMBL/GenBank/DDBJ databases">
        <title>Whole genome shotgun sequence of Gordonia otitidis NBRC 100426.</title>
        <authorList>
            <person name="Yoshida I."/>
            <person name="Hosoyama A."/>
            <person name="Tsuchikane K."/>
            <person name="Katsumata H."/>
            <person name="Yamazaki S."/>
            <person name="Fujita N."/>
        </authorList>
    </citation>
    <scope>NUCLEOTIDE SEQUENCE [LARGE SCALE GENOMIC DNA]</scope>
    <source>
        <strain evidence="1">NBRC 100426</strain>
    </source>
</reference>
<gene>
    <name evidence="1" type="ORF">GOOTI_096_00320</name>
</gene>
<dbReference type="AlphaFoldDB" id="H5TL34"/>
<comment type="caution">
    <text evidence="1">The sequence shown here is derived from an EMBL/GenBank/DDBJ whole genome shotgun (WGS) entry which is preliminary data.</text>
</comment>
<dbReference type="STRING" id="1108044.GOOTI_096_00320"/>
<sequence>MRGVIDPSGPLAHTLASGSIGDLIAPDSPAFTALDSAARRYVRPWSVAVVGRRGVGRDTMARALHERWGLAAVVADEPDTAAGVDLHLHLLAGAPRLADRRILDAAPPGRTVVVIGKVDTLAPAAVERARAAAESLGQPVVAVSQLLACADMSDAELGFLRRLVADGEAMPSMSGHFLAGAAPQSLAWQMRTELLKRLDATGIDIAMGLLRTADPGAADATTLTDRLHAASGFDVLGDALRSCSAAITAFRDAQVRAVMEVTAAAGDARDVVEMLLRTAGV</sequence>
<evidence type="ECO:0000313" key="1">
    <source>
        <dbReference type="EMBL" id="GAB34192.1"/>
    </source>
</evidence>
<dbReference type="RefSeq" id="WP_007238431.1">
    <property type="nucleotide sequence ID" value="NZ_BAFB01000096.1"/>
</dbReference>
<evidence type="ECO:0000313" key="2">
    <source>
        <dbReference type="Proteomes" id="UP000005038"/>
    </source>
</evidence>
<dbReference type="Proteomes" id="UP000005038">
    <property type="component" value="Unassembled WGS sequence"/>
</dbReference>
<dbReference type="EMBL" id="BAFB01000096">
    <property type="protein sequence ID" value="GAB34192.1"/>
    <property type="molecule type" value="Genomic_DNA"/>
</dbReference>
<name>H5TL34_GORO1</name>
<organism evidence="1 2">
    <name type="scientific">Gordonia otitidis (strain DSM 44809 / CCUG 52243 / JCM 12355 / NBRC 100426 / IFM 10032)</name>
    <dbReference type="NCBI Taxonomy" id="1108044"/>
    <lineage>
        <taxon>Bacteria</taxon>
        <taxon>Bacillati</taxon>
        <taxon>Actinomycetota</taxon>
        <taxon>Actinomycetes</taxon>
        <taxon>Mycobacteriales</taxon>
        <taxon>Gordoniaceae</taxon>
        <taxon>Gordonia</taxon>
    </lineage>
</organism>
<keyword evidence="2" id="KW-1185">Reference proteome</keyword>
<protein>
    <submittedName>
        <fullName evidence="1">Uncharacterized protein</fullName>
    </submittedName>
</protein>